<evidence type="ECO:0000259" key="3">
    <source>
        <dbReference type="Pfam" id="PF05065"/>
    </source>
</evidence>
<feature type="domain" description="Phage capsid-like C-terminal" evidence="3">
    <location>
        <begin position="156"/>
        <end position="409"/>
    </location>
</feature>
<name>A0ABS9UJ23_9BACT</name>
<accession>A0ABS9UJ23</accession>
<organism evidence="4 5">
    <name type="scientific">Belliella calami</name>
    <dbReference type="NCBI Taxonomy" id="2923436"/>
    <lineage>
        <taxon>Bacteria</taxon>
        <taxon>Pseudomonadati</taxon>
        <taxon>Bacteroidota</taxon>
        <taxon>Cytophagia</taxon>
        <taxon>Cytophagales</taxon>
        <taxon>Cyclobacteriaceae</taxon>
        <taxon>Belliella</taxon>
    </lineage>
</organism>
<keyword evidence="2" id="KW-0175">Coiled coil</keyword>
<sequence length="412" mass="45457">MKSTELKQLRNSKLNEMGKLIDAKDNEKRGFNEDEKVSFDALEKEIEKLDVDILQAEKEENIKIRMAGKVDTPTFKKEEKRTYSLVEHINQVRSGKPLDSFYSDVQNEGEKELRAKGVYQSNEYSVAIPASYVRDLSVTGASGAKGGELVQTDKSGFLYELMEGSLIQRLGLTVINGLENNIDMPKQKTSVDAVWADENDNVANIDFEVGSVPLRPKRLAAPYAISNKLLMQSSIAESVVRETLQRKIRKALDTKFVELLLSASGTIPVVMGVNGGALTYEKVLEMIQKVGEASEDIDLAKFLINYKTWGALKQTKIDAGSGKMVLSDKLADFDYVASNYVPSNLVKGDGTGLSALAFGDFSKVVLGNFSAMELIVDPYTLASQAKTKIVSNTFHDFAFTYPEAISIIKDAE</sequence>
<dbReference type="NCBIfam" id="TIGR01554">
    <property type="entry name" value="major_cap_HK97"/>
    <property type="match status" value="1"/>
</dbReference>
<dbReference type="Pfam" id="PF05065">
    <property type="entry name" value="Phage_capsid"/>
    <property type="match status" value="1"/>
</dbReference>
<evidence type="ECO:0000313" key="4">
    <source>
        <dbReference type="EMBL" id="MCH7396567.1"/>
    </source>
</evidence>
<dbReference type="InterPro" id="IPR054612">
    <property type="entry name" value="Phage_capsid-like_C"/>
</dbReference>
<comment type="caution">
    <text evidence="4">The sequence shown here is derived from an EMBL/GenBank/DDBJ whole genome shotgun (WGS) entry which is preliminary data.</text>
</comment>
<gene>
    <name evidence="4" type="ORF">MM236_01145</name>
</gene>
<dbReference type="EMBL" id="JAKZGS010000001">
    <property type="protein sequence ID" value="MCH7396567.1"/>
    <property type="molecule type" value="Genomic_DNA"/>
</dbReference>
<evidence type="ECO:0000256" key="2">
    <source>
        <dbReference type="SAM" id="Coils"/>
    </source>
</evidence>
<dbReference type="RefSeq" id="WP_241273088.1">
    <property type="nucleotide sequence ID" value="NZ_JAKZGS010000001.1"/>
</dbReference>
<evidence type="ECO:0000256" key="1">
    <source>
        <dbReference type="ARBA" id="ARBA00004328"/>
    </source>
</evidence>
<feature type="coiled-coil region" evidence="2">
    <location>
        <begin position="32"/>
        <end position="59"/>
    </location>
</feature>
<dbReference type="SUPFAM" id="SSF56563">
    <property type="entry name" value="Major capsid protein gp5"/>
    <property type="match status" value="1"/>
</dbReference>
<protein>
    <submittedName>
        <fullName evidence="4">Phage major capsid protein</fullName>
    </submittedName>
</protein>
<dbReference type="Proteomes" id="UP001165488">
    <property type="component" value="Unassembled WGS sequence"/>
</dbReference>
<dbReference type="InterPro" id="IPR024455">
    <property type="entry name" value="Phage_capsid"/>
</dbReference>
<evidence type="ECO:0000313" key="5">
    <source>
        <dbReference type="Proteomes" id="UP001165488"/>
    </source>
</evidence>
<keyword evidence="5" id="KW-1185">Reference proteome</keyword>
<reference evidence="4" key="1">
    <citation type="submission" date="2022-03" db="EMBL/GenBank/DDBJ databases">
        <title>De novo assembled genomes of Belliella spp. (Cyclobacteriaceae) strains.</title>
        <authorList>
            <person name="Szabo A."/>
            <person name="Korponai K."/>
            <person name="Felfoldi T."/>
        </authorList>
    </citation>
    <scope>NUCLEOTIDE SEQUENCE</scope>
    <source>
        <strain evidence="4">DSM 107340</strain>
    </source>
</reference>
<proteinExistence type="predicted"/>
<comment type="subcellular location">
    <subcellularLocation>
        <location evidence="1">Virion</location>
    </subcellularLocation>
</comment>